<organism evidence="2 3">
    <name type="scientific">Varunaivibrio sulfuroxidans</name>
    <dbReference type="NCBI Taxonomy" id="1773489"/>
    <lineage>
        <taxon>Bacteria</taxon>
        <taxon>Pseudomonadati</taxon>
        <taxon>Pseudomonadota</taxon>
        <taxon>Alphaproteobacteria</taxon>
        <taxon>Rhodospirillales</taxon>
        <taxon>Magnetovibrionaceae</taxon>
        <taxon>Varunaivibrio</taxon>
    </lineage>
</organism>
<evidence type="ECO:0000259" key="1">
    <source>
        <dbReference type="Pfam" id="PF12697"/>
    </source>
</evidence>
<evidence type="ECO:0000313" key="2">
    <source>
        <dbReference type="EMBL" id="TCS64335.1"/>
    </source>
</evidence>
<dbReference type="SUPFAM" id="SSF53474">
    <property type="entry name" value="alpha/beta-Hydrolases"/>
    <property type="match status" value="1"/>
</dbReference>
<dbReference type="PRINTS" id="PR00111">
    <property type="entry name" value="ABHYDROLASE"/>
</dbReference>
<dbReference type="EMBL" id="SLZW01000002">
    <property type="protein sequence ID" value="TCS64335.1"/>
    <property type="molecule type" value="Genomic_DNA"/>
</dbReference>
<protein>
    <submittedName>
        <fullName evidence="2">Pimeloyl-ACP methyl ester carboxylesterase</fullName>
    </submittedName>
</protein>
<gene>
    <name evidence="2" type="ORF">EDD55_102379</name>
</gene>
<dbReference type="Proteomes" id="UP000295304">
    <property type="component" value="Unassembled WGS sequence"/>
</dbReference>
<comment type="caution">
    <text evidence="2">The sequence shown here is derived from an EMBL/GenBank/DDBJ whole genome shotgun (WGS) entry which is preliminary data.</text>
</comment>
<reference evidence="2 3" key="1">
    <citation type="submission" date="2019-03" db="EMBL/GenBank/DDBJ databases">
        <title>Genomic Encyclopedia of Type Strains, Phase IV (KMG-IV): sequencing the most valuable type-strain genomes for metagenomic binning, comparative biology and taxonomic classification.</title>
        <authorList>
            <person name="Goeker M."/>
        </authorList>
    </citation>
    <scope>NUCLEOTIDE SEQUENCE [LARGE SCALE GENOMIC DNA]</scope>
    <source>
        <strain evidence="2 3">DSM 101688</strain>
    </source>
</reference>
<sequence>MSENPTLILLPGLLNDEMLWRHQVHALGDISFTRVADLTREDNMADLARAVLRRAPEKFALAGLSMGGYVAMEIMRQEPDRVAGLALLDTSARPDTPEITARRLALMKEAELGEFRGVTAKLLPNLVHPSHVNAPGVRDVVFEMAERVGKLSFMRQQNAIMNRLDSRPFLKDIDCPTLVLCGQNDQLAPPEIHREIVDMIGDNAHLVVVPESGHLTPLEEPDAVNRAMREWLGRCMSGF</sequence>
<dbReference type="Gene3D" id="3.40.50.1820">
    <property type="entry name" value="alpha/beta hydrolase"/>
    <property type="match status" value="1"/>
</dbReference>
<dbReference type="Pfam" id="PF12697">
    <property type="entry name" value="Abhydrolase_6"/>
    <property type="match status" value="1"/>
</dbReference>
<name>A0A4R3JFR3_9PROT</name>
<dbReference type="RefSeq" id="WP_132938280.1">
    <property type="nucleotide sequence ID" value="NZ_CP119676.1"/>
</dbReference>
<dbReference type="PANTHER" id="PTHR43194">
    <property type="entry name" value="HYDROLASE ALPHA/BETA FOLD FAMILY"/>
    <property type="match status" value="1"/>
</dbReference>
<dbReference type="PANTHER" id="PTHR43194:SF2">
    <property type="entry name" value="PEROXISOMAL MEMBRANE PROTEIN LPX1"/>
    <property type="match status" value="1"/>
</dbReference>
<keyword evidence="3" id="KW-1185">Reference proteome</keyword>
<proteinExistence type="predicted"/>
<dbReference type="InterPro" id="IPR050228">
    <property type="entry name" value="Carboxylesterase_BioH"/>
</dbReference>
<evidence type="ECO:0000313" key="3">
    <source>
        <dbReference type="Proteomes" id="UP000295304"/>
    </source>
</evidence>
<dbReference type="InterPro" id="IPR000073">
    <property type="entry name" value="AB_hydrolase_1"/>
</dbReference>
<dbReference type="OrthoDB" id="5491135at2"/>
<accession>A0A4R3JFR3</accession>
<dbReference type="AlphaFoldDB" id="A0A4R3JFR3"/>
<feature type="domain" description="AB hydrolase-1" evidence="1">
    <location>
        <begin position="36"/>
        <end position="227"/>
    </location>
</feature>
<dbReference type="InterPro" id="IPR029058">
    <property type="entry name" value="AB_hydrolase_fold"/>
</dbReference>